<feature type="transmembrane region" description="Helical" evidence="1">
    <location>
        <begin position="57"/>
        <end position="77"/>
    </location>
</feature>
<evidence type="ECO:0000313" key="3">
    <source>
        <dbReference type="Proteomes" id="UP001596002"/>
    </source>
</evidence>
<dbReference type="EMBL" id="JBHSHC010000145">
    <property type="protein sequence ID" value="MFC4769793.1"/>
    <property type="molecule type" value="Genomic_DNA"/>
</dbReference>
<evidence type="ECO:0000313" key="2">
    <source>
        <dbReference type="EMBL" id="MFC4769793.1"/>
    </source>
</evidence>
<comment type="caution">
    <text evidence="2">The sequence shown here is derived from an EMBL/GenBank/DDBJ whole genome shotgun (WGS) entry which is preliminary data.</text>
</comment>
<keyword evidence="1" id="KW-0812">Transmembrane</keyword>
<protein>
    <submittedName>
        <fullName evidence="2">Uncharacterized protein</fullName>
    </submittedName>
</protein>
<dbReference type="RefSeq" id="WP_380028718.1">
    <property type="nucleotide sequence ID" value="NZ_JBHSHC010000145.1"/>
</dbReference>
<keyword evidence="1" id="KW-1133">Transmembrane helix</keyword>
<proteinExistence type="predicted"/>
<sequence>MKLIMERINLIILIVGIAFLVKALLLFFGHVDGTGVTLNIPFVEATRISKEEIPSYATNFAWLGVLLLAIPLISVLVKRSLKPRNQVGQPPK</sequence>
<keyword evidence="3" id="KW-1185">Reference proteome</keyword>
<reference evidence="3" key="1">
    <citation type="journal article" date="2019" name="Int. J. Syst. Evol. Microbiol.">
        <title>The Global Catalogue of Microorganisms (GCM) 10K type strain sequencing project: providing services to taxonomists for standard genome sequencing and annotation.</title>
        <authorList>
            <consortium name="The Broad Institute Genomics Platform"/>
            <consortium name="The Broad Institute Genome Sequencing Center for Infectious Disease"/>
            <person name="Wu L."/>
            <person name="Ma J."/>
        </authorList>
    </citation>
    <scope>NUCLEOTIDE SEQUENCE [LARGE SCALE GENOMIC DNA]</scope>
    <source>
        <strain evidence="3">WYCCWR 12678</strain>
    </source>
</reference>
<accession>A0ABV9Q7I9</accession>
<organism evidence="2 3">
    <name type="scientific">Effusibacillus consociatus</name>
    <dbReference type="NCBI Taxonomy" id="1117041"/>
    <lineage>
        <taxon>Bacteria</taxon>
        <taxon>Bacillati</taxon>
        <taxon>Bacillota</taxon>
        <taxon>Bacilli</taxon>
        <taxon>Bacillales</taxon>
        <taxon>Alicyclobacillaceae</taxon>
        <taxon>Effusibacillus</taxon>
    </lineage>
</organism>
<evidence type="ECO:0000256" key="1">
    <source>
        <dbReference type="SAM" id="Phobius"/>
    </source>
</evidence>
<keyword evidence="1" id="KW-0472">Membrane</keyword>
<name>A0ABV9Q7I9_9BACL</name>
<gene>
    <name evidence="2" type="ORF">ACFO8Q_21010</name>
</gene>
<dbReference type="Proteomes" id="UP001596002">
    <property type="component" value="Unassembled WGS sequence"/>
</dbReference>